<name>A0A1F5NM62_9BACT</name>
<evidence type="ECO:0000256" key="3">
    <source>
        <dbReference type="RuleBase" id="RU000535"/>
    </source>
</evidence>
<evidence type="ECO:0000313" key="4">
    <source>
        <dbReference type="EMBL" id="OGE78806.1"/>
    </source>
</evidence>
<sequence length="100" mass="11004">MQIKPLGDRILVEQLTSEEVTKSGIVLPETAEKEKKAQGKVVETGVGPVASMFKIGDIVVFGKYAGEEVEVEENGKKKEYKILYVGDQESKSDVLAKIYN</sequence>
<accession>A0A1F5NM62</accession>
<dbReference type="AlphaFoldDB" id="A0A1F5NM62"/>
<protein>
    <recommendedName>
        <fullName evidence="3">10 kDa chaperonin</fullName>
    </recommendedName>
</protein>
<dbReference type="PANTHER" id="PTHR10772:SF58">
    <property type="entry name" value="CO-CHAPERONIN GROES"/>
    <property type="match status" value="1"/>
</dbReference>
<dbReference type="EMBL" id="MFEK01000013">
    <property type="protein sequence ID" value="OGE78806.1"/>
    <property type="molecule type" value="Genomic_DNA"/>
</dbReference>
<comment type="caution">
    <text evidence="4">The sequence shown here is derived from an EMBL/GenBank/DDBJ whole genome shotgun (WGS) entry which is preliminary data.</text>
</comment>
<organism evidence="4 5">
    <name type="scientific">Candidatus Doudnabacteria bacterium RIFCSPHIGHO2_01_FULL_46_14</name>
    <dbReference type="NCBI Taxonomy" id="1817824"/>
    <lineage>
        <taxon>Bacteria</taxon>
        <taxon>Candidatus Doudnaibacteriota</taxon>
    </lineage>
</organism>
<dbReference type="PANTHER" id="PTHR10772">
    <property type="entry name" value="10 KDA HEAT SHOCK PROTEIN"/>
    <property type="match status" value="1"/>
</dbReference>
<dbReference type="Gene3D" id="2.30.33.40">
    <property type="entry name" value="GroES chaperonin"/>
    <property type="match status" value="1"/>
</dbReference>
<dbReference type="GO" id="GO:0051082">
    <property type="term" value="F:unfolded protein binding"/>
    <property type="evidence" value="ECO:0007669"/>
    <property type="project" value="TreeGrafter"/>
</dbReference>
<proteinExistence type="inferred from homology"/>
<comment type="function">
    <text evidence="3">Together with the chaperonin GroEL, plays an essential role in assisting protein folding. The GroEL-GroES system forms a nano-cage that allows encapsulation of the non-native substrate proteins and provides a physical environment optimized to promote and accelerate protein folding. GroES binds to the apical surface of the GroEL ring, thereby capping the opening of the GroEL channel.</text>
</comment>
<dbReference type="InterPro" id="IPR018369">
    <property type="entry name" value="Chaprnonin_Cpn10_CS"/>
</dbReference>
<dbReference type="SMART" id="SM00883">
    <property type="entry name" value="Cpn10"/>
    <property type="match status" value="1"/>
</dbReference>
<evidence type="ECO:0000256" key="1">
    <source>
        <dbReference type="ARBA" id="ARBA00006975"/>
    </source>
</evidence>
<dbReference type="GO" id="GO:0046872">
    <property type="term" value="F:metal ion binding"/>
    <property type="evidence" value="ECO:0007669"/>
    <property type="project" value="TreeGrafter"/>
</dbReference>
<dbReference type="SUPFAM" id="SSF50129">
    <property type="entry name" value="GroES-like"/>
    <property type="match status" value="1"/>
</dbReference>
<dbReference type="InterPro" id="IPR020818">
    <property type="entry name" value="Chaperonin_GroES"/>
</dbReference>
<dbReference type="Proteomes" id="UP000176864">
    <property type="component" value="Unassembled WGS sequence"/>
</dbReference>
<gene>
    <name evidence="4" type="ORF">A2751_01255</name>
</gene>
<comment type="subunit">
    <text evidence="3">Heptamer of 7 subunits arranged in a ring.</text>
</comment>
<dbReference type="PRINTS" id="PR00297">
    <property type="entry name" value="CHAPERONIN10"/>
</dbReference>
<dbReference type="GO" id="GO:0051087">
    <property type="term" value="F:protein-folding chaperone binding"/>
    <property type="evidence" value="ECO:0007669"/>
    <property type="project" value="TreeGrafter"/>
</dbReference>
<dbReference type="Pfam" id="PF00166">
    <property type="entry name" value="Cpn10"/>
    <property type="match status" value="1"/>
</dbReference>
<dbReference type="PROSITE" id="PS00681">
    <property type="entry name" value="CHAPERONINS_CPN10"/>
    <property type="match status" value="1"/>
</dbReference>
<reference evidence="4 5" key="1">
    <citation type="journal article" date="2016" name="Nat. Commun.">
        <title>Thousands of microbial genomes shed light on interconnected biogeochemical processes in an aquifer system.</title>
        <authorList>
            <person name="Anantharaman K."/>
            <person name="Brown C.T."/>
            <person name="Hug L.A."/>
            <person name="Sharon I."/>
            <person name="Castelle C.J."/>
            <person name="Probst A.J."/>
            <person name="Thomas B.C."/>
            <person name="Singh A."/>
            <person name="Wilkins M.J."/>
            <person name="Karaoz U."/>
            <person name="Brodie E.L."/>
            <person name="Williams K.H."/>
            <person name="Hubbard S.S."/>
            <person name="Banfield J.F."/>
        </authorList>
    </citation>
    <scope>NUCLEOTIDE SEQUENCE [LARGE SCALE GENOMIC DNA]</scope>
</reference>
<dbReference type="InterPro" id="IPR037124">
    <property type="entry name" value="Chaperonin_GroES_sf"/>
</dbReference>
<dbReference type="InterPro" id="IPR011032">
    <property type="entry name" value="GroES-like_sf"/>
</dbReference>
<dbReference type="STRING" id="1817824.A2751_01255"/>
<dbReference type="CDD" id="cd00320">
    <property type="entry name" value="cpn10"/>
    <property type="match status" value="1"/>
</dbReference>
<evidence type="ECO:0000256" key="2">
    <source>
        <dbReference type="ARBA" id="ARBA00023186"/>
    </source>
</evidence>
<evidence type="ECO:0000313" key="5">
    <source>
        <dbReference type="Proteomes" id="UP000176864"/>
    </source>
</evidence>
<keyword evidence="2 3" id="KW-0143">Chaperone</keyword>
<comment type="similarity">
    <text evidence="1 3">Belongs to the GroES chaperonin family.</text>
</comment>
<dbReference type="GO" id="GO:0044183">
    <property type="term" value="F:protein folding chaperone"/>
    <property type="evidence" value="ECO:0007669"/>
    <property type="project" value="InterPro"/>
</dbReference>
<dbReference type="GO" id="GO:0005524">
    <property type="term" value="F:ATP binding"/>
    <property type="evidence" value="ECO:0007669"/>
    <property type="project" value="InterPro"/>
</dbReference>